<gene>
    <name evidence="1" type="ORF">S03H2_42169</name>
</gene>
<organism evidence="1">
    <name type="scientific">marine sediment metagenome</name>
    <dbReference type="NCBI Taxonomy" id="412755"/>
    <lineage>
        <taxon>unclassified sequences</taxon>
        <taxon>metagenomes</taxon>
        <taxon>ecological metagenomes</taxon>
    </lineage>
</organism>
<accession>X1J9Z7</accession>
<reference evidence="1" key="1">
    <citation type="journal article" date="2014" name="Front. Microbiol.">
        <title>High frequency of phylogenetically diverse reductive dehalogenase-homologous genes in deep subseafloor sedimentary metagenomes.</title>
        <authorList>
            <person name="Kawai M."/>
            <person name="Futagami T."/>
            <person name="Toyoda A."/>
            <person name="Takaki Y."/>
            <person name="Nishi S."/>
            <person name="Hori S."/>
            <person name="Arai W."/>
            <person name="Tsubouchi T."/>
            <person name="Morono Y."/>
            <person name="Uchiyama I."/>
            <person name="Ito T."/>
            <person name="Fujiyama A."/>
            <person name="Inagaki F."/>
            <person name="Takami H."/>
        </authorList>
    </citation>
    <scope>NUCLEOTIDE SEQUENCE</scope>
    <source>
        <strain evidence="1">Expedition CK06-06</strain>
    </source>
</reference>
<comment type="caution">
    <text evidence="1">The sequence shown here is derived from an EMBL/GenBank/DDBJ whole genome shotgun (WGS) entry which is preliminary data.</text>
</comment>
<evidence type="ECO:0000313" key="1">
    <source>
        <dbReference type="EMBL" id="GAH75199.1"/>
    </source>
</evidence>
<protein>
    <submittedName>
        <fullName evidence="1">Uncharacterized protein</fullName>
    </submittedName>
</protein>
<dbReference type="AlphaFoldDB" id="X1J9Z7"/>
<sequence>QYLNDIALQMGKPSSDLQPLIRLLQTPRLIKFLTDQGYTTIAFESGYHPTELRSTDHYLSPKFTLTEFQNELINLTPLMVWLRNFQHDLQRTRIKFIFN</sequence>
<proteinExistence type="predicted"/>
<name>X1J9Z7_9ZZZZ</name>
<feature type="non-terminal residue" evidence="1">
    <location>
        <position position="1"/>
    </location>
</feature>
<dbReference type="EMBL" id="BARU01026232">
    <property type="protein sequence ID" value="GAH75199.1"/>
    <property type="molecule type" value="Genomic_DNA"/>
</dbReference>